<evidence type="ECO:0000313" key="2">
    <source>
        <dbReference type="EMBL" id="KKZ62936.1"/>
    </source>
</evidence>
<dbReference type="VEuPathDB" id="FungiDB:EMCG_02646"/>
<dbReference type="OrthoDB" id="4186697at2759"/>
<sequence length="379" mass="42288">MSNDAPIVVNIQECVRVNPHHLVGPNSGVEERKVITTVSRPKSHAVFSSKQIRLLGPLPPNQGGIPFREYLVGIGSRQGSSPKLAENLPNSTSTTYYAHYGDDTLTAEQFETMWQFDRFAKTGNVVRLDDRVKRKILTLGDTVEAARSAFDESSRTYVYEGWTEAHFVQFFKEYCTLKAAASAIGDTDGDGATTLEWMNVKPPRALNEDELNRYLIDTHQRLPGSPNRLSKLDLTLDNLVAMKENATRPKAEDVDTTIKRPDNIYGQRRLNRLGNGQHREAGRHHNEPLAQRVEWPSSPSSAASRRGGERHARRQSSGGRPRNRNRNRNGTCYSNSSQGSGSDKLSPTSGAKSRDRRISKSFSSDGIKNFASPNFVKYD</sequence>
<proteinExistence type="predicted"/>
<comment type="caution">
    <text evidence="2">The sequence shown here is derived from an EMBL/GenBank/DDBJ whole genome shotgun (WGS) entry which is preliminary data.</text>
</comment>
<dbReference type="Proteomes" id="UP000034164">
    <property type="component" value="Unassembled WGS sequence"/>
</dbReference>
<dbReference type="EMBL" id="LCZI01001016">
    <property type="protein sequence ID" value="KKZ62936.1"/>
    <property type="molecule type" value="Genomic_DNA"/>
</dbReference>
<feature type="compositionally biased region" description="Basic and acidic residues" evidence="1">
    <location>
        <begin position="247"/>
        <end position="262"/>
    </location>
</feature>
<reference evidence="3" key="1">
    <citation type="journal article" date="2015" name="PLoS Genet.">
        <title>The dynamic genome and transcriptome of the human fungal pathogen Blastomyces and close relative Emmonsia.</title>
        <authorList>
            <person name="Munoz J.F."/>
            <person name="Gauthier G.M."/>
            <person name="Desjardins C.A."/>
            <person name="Gallo J.E."/>
            <person name="Holder J."/>
            <person name="Sullivan T.D."/>
            <person name="Marty A.J."/>
            <person name="Carmen J.C."/>
            <person name="Chen Z."/>
            <person name="Ding L."/>
            <person name="Gujja S."/>
            <person name="Magrini V."/>
            <person name="Misas E."/>
            <person name="Mitreva M."/>
            <person name="Priest M."/>
            <person name="Saif S."/>
            <person name="Whiston E.A."/>
            <person name="Young S."/>
            <person name="Zeng Q."/>
            <person name="Goldman W.E."/>
            <person name="Mardis E.R."/>
            <person name="Taylor J.W."/>
            <person name="McEwen J.G."/>
            <person name="Clay O.K."/>
            <person name="Klein B.S."/>
            <person name="Cuomo C.A."/>
        </authorList>
    </citation>
    <scope>NUCLEOTIDE SEQUENCE [LARGE SCALE GENOMIC DNA]</scope>
    <source>
        <strain evidence="3">UAMH 3008</strain>
    </source>
</reference>
<evidence type="ECO:0000256" key="1">
    <source>
        <dbReference type="SAM" id="MobiDB-lite"/>
    </source>
</evidence>
<feature type="region of interest" description="Disordered" evidence="1">
    <location>
        <begin position="247"/>
        <end position="379"/>
    </location>
</feature>
<evidence type="ECO:0000313" key="3">
    <source>
        <dbReference type="Proteomes" id="UP000034164"/>
    </source>
</evidence>
<feature type="compositionally biased region" description="Basic and acidic residues" evidence="1">
    <location>
        <begin position="277"/>
        <end position="287"/>
    </location>
</feature>
<name>A0A0G2J8W4_9EURO</name>
<feature type="compositionally biased region" description="Polar residues" evidence="1">
    <location>
        <begin position="331"/>
        <end position="351"/>
    </location>
</feature>
<dbReference type="AlphaFoldDB" id="A0A0G2J8W4"/>
<gene>
    <name evidence="2" type="ORF">EMCG_02646</name>
</gene>
<accession>A0A0G2J8W4</accession>
<organism evidence="2 3">
    <name type="scientific">[Emmonsia] crescens</name>
    <dbReference type="NCBI Taxonomy" id="73230"/>
    <lineage>
        <taxon>Eukaryota</taxon>
        <taxon>Fungi</taxon>
        <taxon>Dikarya</taxon>
        <taxon>Ascomycota</taxon>
        <taxon>Pezizomycotina</taxon>
        <taxon>Eurotiomycetes</taxon>
        <taxon>Eurotiomycetidae</taxon>
        <taxon>Onygenales</taxon>
        <taxon>Ajellomycetaceae</taxon>
        <taxon>Emergomyces</taxon>
    </lineage>
</organism>
<feature type="compositionally biased region" description="Low complexity" evidence="1">
    <location>
        <begin position="296"/>
        <end position="305"/>
    </location>
</feature>
<protein>
    <submittedName>
        <fullName evidence="2">Uncharacterized protein</fullName>
    </submittedName>
</protein>